<name>A0AAW8B405_9GAMM</name>
<dbReference type="HAMAP" id="MF_00057">
    <property type="entry name" value="KdsB"/>
    <property type="match status" value="1"/>
</dbReference>
<dbReference type="NCBIfam" id="NF003952">
    <property type="entry name" value="PRK05450.1-5"/>
    <property type="match status" value="1"/>
</dbReference>
<dbReference type="Gene3D" id="3.90.550.10">
    <property type="entry name" value="Spore Coat Polysaccharide Biosynthesis Protein SpsA, Chain A"/>
    <property type="match status" value="1"/>
</dbReference>
<dbReference type="RefSeq" id="WP_305170812.1">
    <property type="nucleotide sequence ID" value="NZ_JAUUUU010000005.1"/>
</dbReference>
<dbReference type="EC" id="2.7.7.38" evidence="5"/>
<dbReference type="InterPro" id="IPR003329">
    <property type="entry name" value="Cytidylyl_trans"/>
</dbReference>
<reference evidence="6" key="2">
    <citation type="submission" date="2023-08" db="EMBL/GenBank/DDBJ databases">
        <authorList>
            <person name="Luo J."/>
        </authorList>
    </citation>
    <scope>NUCLEOTIDE SEQUENCE</scope>
    <source>
        <strain evidence="6">DSM 25064</strain>
    </source>
</reference>
<keyword evidence="4 5" id="KW-0448">Lipopolysaccharide biosynthesis</keyword>
<dbReference type="Proteomes" id="UP001178354">
    <property type="component" value="Unassembled WGS sequence"/>
</dbReference>
<gene>
    <name evidence="5 6" type="primary">kdsB</name>
    <name evidence="6" type="ORF">Q8A57_09225</name>
</gene>
<dbReference type="GO" id="GO:0008690">
    <property type="term" value="F:3-deoxy-manno-octulosonate cytidylyltransferase activity"/>
    <property type="evidence" value="ECO:0007669"/>
    <property type="project" value="UniProtKB-UniRule"/>
</dbReference>
<evidence type="ECO:0000256" key="2">
    <source>
        <dbReference type="ARBA" id="ARBA00022679"/>
    </source>
</evidence>
<comment type="subcellular location">
    <subcellularLocation>
        <location evidence="5">Cytoplasm</location>
    </subcellularLocation>
    <subcellularLocation>
        <location evidence="1">Membrane</location>
    </subcellularLocation>
</comment>
<dbReference type="NCBIfam" id="NF009905">
    <property type="entry name" value="PRK13368.1"/>
    <property type="match status" value="1"/>
</dbReference>
<evidence type="ECO:0000313" key="6">
    <source>
        <dbReference type="EMBL" id="MDP1521147.1"/>
    </source>
</evidence>
<dbReference type="PANTHER" id="PTHR42866:SF2">
    <property type="entry name" value="3-DEOXY-MANNO-OCTULOSONATE CYTIDYLYLTRANSFERASE, MITOCHONDRIAL"/>
    <property type="match status" value="1"/>
</dbReference>
<dbReference type="SUPFAM" id="SSF53448">
    <property type="entry name" value="Nucleotide-diphospho-sugar transferases"/>
    <property type="match status" value="1"/>
</dbReference>
<comment type="catalytic activity">
    <reaction evidence="5">
        <text>3-deoxy-alpha-D-manno-oct-2-ulosonate + CTP = CMP-3-deoxy-beta-D-manno-octulosonate + diphosphate</text>
        <dbReference type="Rhea" id="RHEA:23448"/>
        <dbReference type="ChEBI" id="CHEBI:33019"/>
        <dbReference type="ChEBI" id="CHEBI:37563"/>
        <dbReference type="ChEBI" id="CHEBI:85986"/>
        <dbReference type="ChEBI" id="CHEBI:85987"/>
        <dbReference type="EC" id="2.7.7.38"/>
    </reaction>
</comment>
<evidence type="ECO:0000256" key="4">
    <source>
        <dbReference type="ARBA" id="ARBA00022985"/>
    </source>
</evidence>
<accession>A0AAW8B405</accession>
<dbReference type="GO" id="GO:0005829">
    <property type="term" value="C:cytosol"/>
    <property type="evidence" value="ECO:0007669"/>
    <property type="project" value="TreeGrafter"/>
</dbReference>
<reference evidence="6" key="1">
    <citation type="journal article" date="2010" name="Int. J. Syst. Evol. Microbiol.">
        <title>Porticoccus litoralis gen. nov., sp. nov., a gammaproteobacterium isolated from the Yellow Sea.</title>
        <authorList>
            <person name="Oh H.M."/>
            <person name="Kim H."/>
            <person name="Kim K.M."/>
            <person name="Min G.S."/>
            <person name="Cho J.C."/>
        </authorList>
    </citation>
    <scope>NUCLEOTIDE SEQUENCE</scope>
    <source>
        <strain evidence="6">DSM 25064</strain>
    </source>
</reference>
<keyword evidence="5" id="KW-0963">Cytoplasm</keyword>
<dbReference type="AlphaFoldDB" id="A0AAW8B405"/>
<proteinExistence type="inferred from homology"/>
<keyword evidence="2 5" id="KW-0808">Transferase</keyword>
<evidence type="ECO:0000313" key="7">
    <source>
        <dbReference type="Proteomes" id="UP001178354"/>
    </source>
</evidence>
<evidence type="ECO:0000256" key="1">
    <source>
        <dbReference type="ARBA" id="ARBA00004370"/>
    </source>
</evidence>
<evidence type="ECO:0000256" key="5">
    <source>
        <dbReference type="HAMAP-Rule" id="MF_00057"/>
    </source>
</evidence>
<comment type="caution">
    <text evidence="6">The sequence shown here is derived from an EMBL/GenBank/DDBJ whole genome shotgun (WGS) entry which is preliminary data.</text>
</comment>
<dbReference type="CDD" id="cd02517">
    <property type="entry name" value="CMP-KDO-Synthetase"/>
    <property type="match status" value="1"/>
</dbReference>
<dbReference type="InterPro" id="IPR029044">
    <property type="entry name" value="Nucleotide-diphossugar_trans"/>
</dbReference>
<dbReference type="Pfam" id="PF02348">
    <property type="entry name" value="CTP_transf_3"/>
    <property type="match status" value="1"/>
</dbReference>
<comment type="function">
    <text evidence="5">Activates KDO (a required 8-carbon sugar) for incorporation into bacterial lipopolysaccharide in Gram-negative bacteria.</text>
</comment>
<protein>
    <recommendedName>
        <fullName evidence="5">3-deoxy-manno-octulosonate cytidylyltransferase</fullName>
        <ecNumber evidence="5">2.7.7.38</ecNumber>
    </recommendedName>
    <alternativeName>
        <fullName evidence="5">CMP-2-keto-3-deoxyoctulosonic acid synthase</fullName>
        <shortName evidence="5">CKS</shortName>
        <shortName evidence="5">CMP-KDO synthase</shortName>
    </alternativeName>
</protein>
<organism evidence="6 7">
    <name type="scientific">Porticoccus litoralis</name>
    <dbReference type="NCBI Taxonomy" id="434086"/>
    <lineage>
        <taxon>Bacteria</taxon>
        <taxon>Pseudomonadati</taxon>
        <taxon>Pseudomonadota</taxon>
        <taxon>Gammaproteobacteria</taxon>
        <taxon>Cellvibrionales</taxon>
        <taxon>Porticoccaceae</taxon>
        <taxon>Porticoccus</taxon>
    </lineage>
</organism>
<dbReference type="FunFam" id="3.90.550.10:FF:000011">
    <property type="entry name" value="3-deoxy-manno-octulosonate cytidylyltransferase"/>
    <property type="match status" value="1"/>
</dbReference>
<sequence>MSFSVVIPARFSSTRLPGKPLRDIAGMTMIERVYRQAALSQAERVIVATDDQRIADQITAFGGECCMTSAEHQSGTDRLQEVAQHCKFTEEHIVVNVQGDEPLIPPQVIDQVAANLAGQKTAGVATLCEPIVDDASFLNPNIVKVVADQNGLALYFSRAPIPWPREFPDNRVASISDTLAPMRHIGIYAYRVALLNQFVTWPMAPLEQIECLEQLRFLWNGERIHVAASVEDVPGGVDTEEDLQRVIAMVEAGKP</sequence>
<dbReference type="EMBL" id="JAUUUU010000005">
    <property type="protein sequence ID" value="MDP1521147.1"/>
    <property type="molecule type" value="Genomic_DNA"/>
</dbReference>
<dbReference type="NCBIfam" id="NF003950">
    <property type="entry name" value="PRK05450.1-3"/>
    <property type="match status" value="1"/>
</dbReference>
<comment type="pathway">
    <text evidence="5">Nucleotide-sugar biosynthesis; CMP-3-deoxy-D-manno-octulosonate biosynthesis; CMP-3-deoxy-D-manno-octulosonate from 3-deoxy-D-manno-octulosonate and CTP: step 1/1.</text>
</comment>
<dbReference type="GO" id="GO:0033468">
    <property type="term" value="P:CMP-keto-3-deoxy-D-manno-octulosonic acid biosynthetic process"/>
    <property type="evidence" value="ECO:0007669"/>
    <property type="project" value="UniProtKB-UniRule"/>
</dbReference>
<keyword evidence="7" id="KW-1185">Reference proteome</keyword>
<dbReference type="GO" id="GO:0009103">
    <property type="term" value="P:lipopolysaccharide biosynthetic process"/>
    <property type="evidence" value="ECO:0007669"/>
    <property type="project" value="UniProtKB-UniRule"/>
</dbReference>
<dbReference type="PANTHER" id="PTHR42866">
    <property type="entry name" value="3-DEOXY-MANNO-OCTULOSONATE CYTIDYLYLTRANSFERASE"/>
    <property type="match status" value="1"/>
</dbReference>
<dbReference type="InterPro" id="IPR004528">
    <property type="entry name" value="KdsB"/>
</dbReference>
<comment type="similarity">
    <text evidence="5">Belongs to the KdsB family.</text>
</comment>
<dbReference type="GO" id="GO:0016020">
    <property type="term" value="C:membrane"/>
    <property type="evidence" value="ECO:0007669"/>
    <property type="project" value="UniProtKB-SubCell"/>
</dbReference>
<dbReference type="NCBIfam" id="TIGR00466">
    <property type="entry name" value="kdsB"/>
    <property type="match status" value="1"/>
</dbReference>
<keyword evidence="3 5" id="KW-0548">Nucleotidyltransferase</keyword>
<evidence type="ECO:0000256" key="3">
    <source>
        <dbReference type="ARBA" id="ARBA00022695"/>
    </source>
</evidence>